<feature type="compositionally biased region" description="Low complexity" evidence="8">
    <location>
        <begin position="307"/>
        <end position="329"/>
    </location>
</feature>
<dbReference type="GO" id="GO:0005886">
    <property type="term" value="C:plasma membrane"/>
    <property type="evidence" value="ECO:0007669"/>
    <property type="project" value="TreeGrafter"/>
</dbReference>
<evidence type="ECO:0000256" key="4">
    <source>
        <dbReference type="ARBA" id="ARBA00023040"/>
    </source>
</evidence>
<dbReference type="InterPro" id="IPR000276">
    <property type="entry name" value="GPCR_Rhodpsn"/>
</dbReference>
<evidence type="ECO:0000313" key="14">
    <source>
        <dbReference type="Proteomes" id="UP000663852"/>
    </source>
</evidence>
<keyword evidence="7" id="KW-0807">Transducer</keyword>
<protein>
    <recommendedName>
        <fullName evidence="10">G-protein coupled receptors family 1 profile domain-containing protein</fullName>
    </recommendedName>
</protein>
<evidence type="ECO:0000256" key="7">
    <source>
        <dbReference type="ARBA" id="ARBA00023224"/>
    </source>
</evidence>
<keyword evidence="5 9" id="KW-0472">Membrane</keyword>
<gene>
    <name evidence="11" type="ORF">EDS130_LOCUS9500</name>
    <name evidence="12" type="ORF">XAT740_LOCUS11471</name>
</gene>
<feature type="transmembrane region" description="Helical" evidence="9">
    <location>
        <begin position="352"/>
        <end position="369"/>
    </location>
</feature>
<dbReference type="EMBL" id="CAJNOJ010000032">
    <property type="protein sequence ID" value="CAF0895447.1"/>
    <property type="molecule type" value="Genomic_DNA"/>
</dbReference>
<organism evidence="11 14">
    <name type="scientific">Adineta ricciae</name>
    <name type="common">Rotifer</name>
    <dbReference type="NCBI Taxonomy" id="249248"/>
    <lineage>
        <taxon>Eukaryota</taxon>
        <taxon>Metazoa</taxon>
        <taxon>Spiralia</taxon>
        <taxon>Gnathifera</taxon>
        <taxon>Rotifera</taxon>
        <taxon>Eurotatoria</taxon>
        <taxon>Bdelloidea</taxon>
        <taxon>Adinetida</taxon>
        <taxon>Adinetidae</taxon>
        <taxon>Adineta</taxon>
    </lineage>
</organism>
<dbReference type="EMBL" id="CAJNOR010000630">
    <property type="protein sequence ID" value="CAF0967158.1"/>
    <property type="molecule type" value="Genomic_DNA"/>
</dbReference>
<evidence type="ECO:0000259" key="10">
    <source>
        <dbReference type="PROSITE" id="PS50262"/>
    </source>
</evidence>
<name>A0A813Z9Q1_ADIRI</name>
<evidence type="ECO:0000313" key="12">
    <source>
        <dbReference type="EMBL" id="CAF0967158.1"/>
    </source>
</evidence>
<keyword evidence="6" id="KW-0675">Receptor</keyword>
<feature type="domain" description="G-protein coupled receptors family 1 profile" evidence="10">
    <location>
        <begin position="118"/>
        <end position="427"/>
    </location>
</feature>
<evidence type="ECO:0000256" key="2">
    <source>
        <dbReference type="ARBA" id="ARBA00022692"/>
    </source>
</evidence>
<dbReference type="InterPro" id="IPR017452">
    <property type="entry name" value="GPCR_Rhodpsn_7TM"/>
</dbReference>
<evidence type="ECO:0000256" key="6">
    <source>
        <dbReference type="ARBA" id="ARBA00023170"/>
    </source>
</evidence>
<feature type="transmembrane region" description="Helical" evidence="9">
    <location>
        <begin position="199"/>
        <end position="219"/>
    </location>
</feature>
<feature type="transmembrane region" description="Helical" evidence="9">
    <location>
        <begin position="407"/>
        <end position="430"/>
    </location>
</feature>
<reference evidence="11" key="1">
    <citation type="submission" date="2021-02" db="EMBL/GenBank/DDBJ databases">
        <authorList>
            <person name="Nowell W R."/>
        </authorList>
    </citation>
    <scope>NUCLEOTIDE SEQUENCE</scope>
</reference>
<dbReference type="SUPFAM" id="SSF81321">
    <property type="entry name" value="Family A G protein-coupled receptor-like"/>
    <property type="match status" value="1"/>
</dbReference>
<evidence type="ECO:0000256" key="3">
    <source>
        <dbReference type="ARBA" id="ARBA00022989"/>
    </source>
</evidence>
<sequence length="523" mass="59863">MEHCEKLFPHNGNKAIFDDLSRVPESVRPILETVSVSSRPKNVNDCVSFFSNLLVSANVNLTHGTLSPLLDIPKYPNALIVFVTLIGIVSVISITGNLCLAKVLYSKRFRLVQTDRIVLCLALSAFDRFVYIHGHTSSNNSSWSKWCRYVSTKSGSMFLLILPILCSFPLAISNCLHAHISTASSTVKKCILHYTNEIIISLLISFYILPILFSFFLHAKLIYFIRSRHSQEYLTRRAYTLPMKRQNPAKCRRLNRGLIEKGDPILLSAQNATSQRFILLNHELTPTSTTAMTTSTMAMIQSTGGISNANNSSNSSRSSRSSERTSMSSMAPPPTVLYKINCQANANANRTVVLLVLLLSFYVLCWGPYNLYSWYQIYGQNQKSSYTPSNETLLTSNLSDSLRRFLYINYSLSLLSMVSMCFSFIFYFSLNKQARQEFSRLFGCICPWTVFRQHHQRKKNDSRRPQYRTRFPNQYEYQNERIKRSQPLLIQSRCDHFKHNRQLPNNPVKRTVINYGCQIQCCP</sequence>
<proteinExistence type="predicted"/>
<keyword evidence="2 9" id="KW-0812">Transmembrane</keyword>
<evidence type="ECO:0000256" key="5">
    <source>
        <dbReference type="ARBA" id="ARBA00023136"/>
    </source>
</evidence>
<feature type="transmembrane region" description="Helical" evidence="9">
    <location>
        <begin position="158"/>
        <end position="179"/>
    </location>
</feature>
<keyword evidence="13" id="KW-1185">Reference proteome</keyword>
<evidence type="ECO:0000256" key="9">
    <source>
        <dbReference type="SAM" id="Phobius"/>
    </source>
</evidence>
<dbReference type="OrthoDB" id="10024306at2759"/>
<evidence type="ECO:0000256" key="1">
    <source>
        <dbReference type="ARBA" id="ARBA00004141"/>
    </source>
</evidence>
<dbReference type="AlphaFoldDB" id="A0A813Z9Q1"/>
<dbReference type="PANTHER" id="PTHR24238:SF57">
    <property type="entry name" value="G-PROTEIN COUPLED RECEPTOR 83"/>
    <property type="match status" value="1"/>
</dbReference>
<feature type="transmembrane region" description="Helical" evidence="9">
    <location>
        <begin position="78"/>
        <end position="100"/>
    </location>
</feature>
<keyword evidence="4" id="KW-0297">G-protein coupled receptor</keyword>
<dbReference type="GO" id="GO:0008188">
    <property type="term" value="F:neuropeptide receptor activity"/>
    <property type="evidence" value="ECO:0007669"/>
    <property type="project" value="TreeGrafter"/>
</dbReference>
<dbReference type="Gene3D" id="1.20.1070.10">
    <property type="entry name" value="Rhodopsin 7-helix transmembrane proteins"/>
    <property type="match status" value="1"/>
</dbReference>
<comment type="caution">
    <text evidence="11">The sequence shown here is derived from an EMBL/GenBank/DDBJ whole genome shotgun (WGS) entry which is preliminary data.</text>
</comment>
<dbReference type="Proteomes" id="UP000663852">
    <property type="component" value="Unassembled WGS sequence"/>
</dbReference>
<evidence type="ECO:0000256" key="8">
    <source>
        <dbReference type="SAM" id="MobiDB-lite"/>
    </source>
</evidence>
<accession>A0A813Z9Q1</accession>
<comment type="subcellular location">
    <subcellularLocation>
        <location evidence="1">Membrane</location>
        <topology evidence="1">Multi-pass membrane protein</topology>
    </subcellularLocation>
</comment>
<dbReference type="Proteomes" id="UP000663828">
    <property type="component" value="Unassembled WGS sequence"/>
</dbReference>
<evidence type="ECO:0000313" key="13">
    <source>
        <dbReference type="Proteomes" id="UP000663828"/>
    </source>
</evidence>
<feature type="region of interest" description="Disordered" evidence="8">
    <location>
        <begin position="304"/>
        <end position="330"/>
    </location>
</feature>
<dbReference type="PROSITE" id="PS50262">
    <property type="entry name" value="G_PROTEIN_RECEP_F1_2"/>
    <property type="match status" value="1"/>
</dbReference>
<dbReference type="PANTHER" id="PTHR24238">
    <property type="entry name" value="G-PROTEIN COUPLED RECEPTOR"/>
    <property type="match status" value="1"/>
</dbReference>
<evidence type="ECO:0000313" key="11">
    <source>
        <dbReference type="EMBL" id="CAF0895447.1"/>
    </source>
</evidence>
<dbReference type="PRINTS" id="PR00237">
    <property type="entry name" value="GPCRRHODOPSN"/>
</dbReference>
<keyword evidence="3 9" id="KW-1133">Transmembrane helix</keyword>